<evidence type="ECO:0000313" key="1">
    <source>
        <dbReference type="EMBL" id="WGZ91882.1"/>
    </source>
</evidence>
<name>A0AA95H6P6_9GAMM</name>
<reference evidence="1" key="1">
    <citation type="journal article" date="2023" name="Int. J. Mol. Sci.">
        <title>Metagenomics Revealed a New Genus 'Candidatus Thiocaldithrix dubininis' gen. nov., sp. nov. and a New Species 'Candidatus Thiothrix putei' sp. nov. in the Family Thiotrichaceae, Some Members of Which Have Traits of Both Na+- and H+-Motive Energetics.</title>
        <authorList>
            <person name="Ravin N.V."/>
            <person name="Muntyan M.S."/>
            <person name="Smolyakov D.D."/>
            <person name="Rudenko T.S."/>
            <person name="Beletsky A.V."/>
            <person name="Mardanov A.V."/>
            <person name="Grabovich M.Y."/>
        </authorList>
    </citation>
    <scope>NUCLEOTIDE SEQUENCE</scope>
    <source>
        <strain evidence="1">GKL-01</strain>
    </source>
</reference>
<protein>
    <submittedName>
        <fullName evidence="1">Uncharacterized protein</fullName>
    </submittedName>
</protein>
<reference evidence="1" key="2">
    <citation type="submission" date="2023-04" db="EMBL/GenBank/DDBJ databases">
        <authorList>
            <person name="Beletskiy A.V."/>
            <person name="Mardanov A.V."/>
            <person name="Ravin N.V."/>
        </authorList>
    </citation>
    <scope>NUCLEOTIDE SEQUENCE</scope>
    <source>
        <strain evidence="1">GKL-01</strain>
    </source>
</reference>
<organism evidence="1">
    <name type="scientific">Candidatus Thiocaldithrix dubininis</name>
    <dbReference type="NCBI Taxonomy" id="3080823"/>
    <lineage>
        <taxon>Bacteria</taxon>
        <taxon>Pseudomonadati</taxon>
        <taxon>Pseudomonadota</taxon>
        <taxon>Gammaproteobacteria</taxon>
        <taxon>Thiotrichales</taxon>
        <taxon>Thiotrichaceae</taxon>
        <taxon>Candidatus Thiocaldithrix</taxon>
    </lineage>
</organism>
<proteinExistence type="predicted"/>
<dbReference type="Proteomes" id="UP001300672">
    <property type="component" value="Chromosome"/>
</dbReference>
<sequence length="220" mass="26156">MRNEFNNDVCASFYWQVNDEIAAGKQFEYLYENALKEQVYTDDIRILMKEHGVDLPSTLYETYYGIFSHFDKFRLTYLVDMIECFFKDFLLVKLGEDQKRSAEQEYSSVWQQRNVGRRYLNSTSYMNVKYIVFFLEEKFNLDLNGFKENNKLFLESGVLRNCFVHNNGVIPDPDMRSALIETINGFCYTNETNKIEMPSEKIWIYIESFRSLIKICDSIS</sequence>
<dbReference type="EMBL" id="CP124755">
    <property type="protein sequence ID" value="WGZ91882.1"/>
    <property type="molecule type" value="Genomic_DNA"/>
</dbReference>
<dbReference type="KEGG" id="tdu:QJT80_05225"/>
<gene>
    <name evidence="1" type="ORF">QJT80_05225</name>
</gene>
<dbReference type="AlphaFoldDB" id="A0AA95H6P6"/>
<accession>A0AA95H6P6</accession>